<evidence type="ECO:0000259" key="1">
    <source>
        <dbReference type="PROSITE" id="PS50075"/>
    </source>
</evidence>
<accession>A0A7W5FKK2</accession>
<dbReference type="InterPro" id="IPR036736">
    <property type="entry name" value="ACP-like_sf"/>
</dbReference>
<dbReference type="Gene3D" id="1.10.1200.10">
    <property type="entry name" value="ACP-like"/>
    <property type="match status" value="1"/>
</dbReference>
<dbReference type="SUPFAM" id="SSF47336">
    <property type="entry name" value="ACP-like"/>
    <property type="match status" value="1"/>
</dbReference>
<gene>
    <name evidence="2" type="ORF">FHS18_000161</name>
</gene>
<dbReference type="AlphaFoldDB" id="A0A7W5FKK2"/>
<evidence type="ECO:0000313" key="2">
    <source>
        <dbReference type="EMBL" id="MBB3108133.1"/>
    </source>
</evidence>
<protein>
    <submittedName>
        <fullName evidence="2">Acyl carrier protein</fullName>
    </submittedName>
</protein>
<comment type="caution">
    <text evidence="2">The sequence shown here is derived from an EMBL/GenBank/DDBJ whole genome shotgun (WGS) entry which is preliminary data.</text>
</comment>
<evidence type="ECO:0000313" key="3">
    <source>
        <dbReference type="Proteomes" id="UP000570361"/>
    </source>
</evidence>
<dbReference type="Pfam" id="PF00550">
    <property type="entry name" value="PP-binding"/>
    <property type="match status" value="1"/>
</dbReference>
<proteinExistence type="predicted"/>
<keyword evidence="3" id="KW-1185">Reference proteome</keyword>
<reference evidence="2 3" key="1">
    <citation type="submission" date="2020-08" db="EMBL/GenBank/DDBJ databases">
        <title>Genomic Encyclopedia of Type Strains, Phase III (KMG-III): the genomes of soil and plant-associated and newly described type strains.</title>
        <authorList>
            <person name="Whitman W."/>
        </authorList>
    </citation>
    <scope>NUCLEOTIDE SEQUENCE [LARGE SCALE GENOMIC DNA]</scope>
    <source>
        <strain evidence="2 3">CECT 5862</strain>
    </source>
</reference>
<dbReference type="RefSeq" id="WP_183595939.1">
    <property type="nucleotide sequence ID" value="NZ_JACHXK010000001.1"/>
</dbReference>
<feature type="domain" description="Carrier" evidence="1">
    <location>
        <begin position="1"/>
        <end position="78"/>
    </location>
</feature>
<dbReference type="EMBL" id="JACHXK010000001">
    <property type="protein sequence ID" value="MBB3108133.1"/>
    <property type="molecule type" value="Genomic_DNA"/>
</dbReference>
<dbReference type="Proteomes" id="UP000570361">
    <property type="component" value="Unassembled WGS sequence"/>
</dbReference>
<dbReference type="InterPro" id="IPR009081">
    <property type="entry name" value="PP-bd_ACP"/>
</dbReference>
<dbReference type="PROSITE" id="PS50075">
    <property type="entry name" value="CARRIER"/>
    <property type="match status" value="1"/>
</dbReference>
<organism evidence="2 3">
    <name type="scientific">Paenibacillus phyllosphaerae</name>
    <dbReference type="NCBI Taxonomy" id="274593"/>
    <lineage>
        <taxon>Bacteria</taxon>
        <taxon>Bacillati</taxon>
        <taxon>Bacillota</taxon>
        <taxon>Bacilli</taxon>
        <taxon>Bacillales</taxon>
        <taxon>Paenibacillaceae</taxon>
        <taxon>Paenibacillus</taxon>
    </lineage>
</organism>
<name>A0A7W5FKK2_9BACL</name>
<sequence>MIEKVIKLISEIRDDEALVTELNGNSDIVNETGMDSLQLINFILRIEDEFGIDFDFEEFDMAHLESIERFCRFIENKVDVA</sequence>